<evidence type="ECO:0000256" key="1">
    <source>
        <dbReference type="ARBA" id="ARBA00022679"/>
    </source>
</evidence>
<keyword evidence="1 4" id="KW-0808">Transferase</keyword>
<evidence type="ECO:0000313" key="5">
    <source>
        <dbReference type="Proteomes" id="UP000248806"/>
    </source>
</evidence>
<dbReference type="CDD" id="cd04301">
    <property type="entry name" value="NAT_SF"/>
    <property type="match status" value="1"/>
</dbReference>
<evidence type="ECO:0000259" key="3">
    <source>
        <dbReference type="PROSITE" id="PS51186"/>
    </source>
</evidence>
<dbReference type="Gene3D" id="3.40.630.30">
    <property type="match status" value="1"/>
</dbReference>
<evidence type="ECO:0000313" key="4">
    <source>
        <dbReference type="EMBL" id="PZW28510.1"/>
    </source>
</evidence>
<dbReference type="Proteomes" id="UP000248806">
    <property type="component" value="Unassembled WGS sequence"/>
</dbReference>
<feature type="domain" description="N-acetyltransferase" evidence="3">
    <location>
        <begin position="6"/>
        <end position="136"/>
    </location>
</feature>
<evidence type="ECO:0000256" key="2">
    <source>
        <dbReference type="ARBA" id="ARBA00023315"/>
    </source>
</evidence>
<dbReference type="GO" id="GO:0008080">
    <property type="term" value="F:N-acetyltransferase activity"/>
    <property type="evidence" value="ECO:0007669"/>
    <property type="project" value="InterPro"/>
</dbReference>
<dbReference type="PANTHER" id="PTHR43626:SF4">
    <property type="entry name" value="GCN5-RELATED N-ACETYLTRANSFERASE 2, CHLOROPLASTIC"/>
    <property type="match status" value="1"/>
</dbReference>
<dbReference type="InterPro" id="IPR016181">
    <property type="entry name" value="Acyl_CoA_acyltransferase"/>
</dbReference>
<dbReference type="RefSeq" id="WP_170142674.1">
    <property type="nucleotide sequence ID" value="NZ_BIFX01000001.1"/>
</dbReference>
<keyword evidence="2" id="KW-0012">Acyltransferase</keyword>
<protein>
    <submittedName>
        <fullName evidence="4">Acetyltransferase (GNAT) family protein</fullName>
    </submittedName>
</protein>
<dbReference type="InterPro" id="IPR000182">
    <property type="entry name" value="GNAT_dom"/>
</dbReference>
<dbReference type="AlphaFoldDB" id="A0A326U6S2"/>
<dbReference type="GO" id="GO:0005737">
    <property type="term" value="C:cytoplasm"/>
    <property type="evidence" value="ECO:0007669"/>
    <property type="project" value="TreeGrafter"/>
</dbReference>
<reference evidence="4 5" key="1">
    <citation type="submission" date="2018-06" db="EMBL/GenBank/DDBJ databases">
        <title>Genomic Encyclopedia of Archaeal and Bacterial Type Strains, Phase II (KMG-II): from individual species to whole genera.</title>
        <authorList>
            <person name="Goeker M."/>
        </authorList>
    </citation>
    <scope>NUCLEOTIDE SEQUENCE [LARGE SCALE GENOMIC DNA]</scope>
    <source>
        <strain evidence="4 5">ATCC BAA-1881</strain>
    </source>
</reference>
<dbReference type="EMBL" id="QKUF01000010">
    <property type="protein sequence ID" value="PZW28510.1"/>
    <property type="molecule type" value="Genomic_DNA"/>
</dbReference>
<comment type="caution">
    <text evidence="4">The sequence shown here is derived from an EMBL/GenBank/DDBJ whole genome shotgun (WGS) entry which is preliminary data.</text>
</comment>
<dbReference type="Pfam" id="PF00583">
    <property type="entry name" value="Acetyltransf_1"/>
    <property type="match status" value="1"/>
</dbReference>
<proteinExistence type="predicted"/>
<keyword evidence="5" id="KW-1185">Reference proteome</keyword>
<sequence>MTAIMIAFHHERPIDPRAVRELYTHVGWWPQRTPEKIARVLQDALAVGAWDGDQLVGFARAVSDGHFHAYIDDVAVRPDHQRKGLGSLLLTKLLDGLQEVETVTLFCQQSLVPFYEAHGFQAFPSQMVLHRAQPAPRASASDS</sequence>
<dbReference type="SUPFAM" id="SSF55729">
    <property type="entry name" value="Acyl-CoA N-acyltransferases (Nat)"/>
    <property type="match status" value="1"/>
</dbReference>
<gene>
    <name evidence="4" type="ORF">EI42_03264</name>
</gene>
<dbReference type="InterPro" id="IPR045039">
    <property type="entry name" value="NSI-like"/>
</dbReference>
<organism evidence="4 5">
    <name type="scientific">Thermosporothrix hazakensis</name>
    <dbReference type="NCBI Taxonomy" id="644383"/>
    <lineage>
        <taxon>Bacteria</taxon>
        <taxon>Bacillati</taxon>
        <taxon>Chloroflexota</taxon>
        <taxon>Ktedonobacteria</taxon>
        <taxon>Ktedonobacterales</taxon>
        <taxon>Thermosporotrichaceae</taxon>
        <taxon>Thermosporothrix</taxon>
    </lineage>
</organism>
<dbReference type="PROSITE" id="PS51186">
    <property type="entry name" value="GNAT"/>
    <property type="match status" value="1"/>
</dbReference>
<accession>A0A326U6S2</accession>
<dbReference type="PANTHER" id="PTHR43626">
    <property type="entry name" value="ACYL-COA N-ACYLTRANSFERASE"/>
    <property type="match status" value="1"/>
</dbReference>
<name>A0A326U6S2_THEHA</name>